<name>A0A1U7JL21_9HYPH</name>
<organism evidence="1 2">
    <name type="scientific">Pseudovibrio exalbescens</name>
    <dbReference type="NCBI Taxonomy" id="197461"/>
    <lineage>
        <taxon>Bacteria</taxon>
        <taxon>Pseudomonadati</taxon>
        <taxon>Pseudomonadota</taxon>
        <taxon>Alphaproteobacteria</taxon>
        <taxon>Hyphomicrobiales</taxon>
        <taxon>Stappiaceae</taxon>
        <taxon>Pseudovibrio</taxon>
    </lineage>
</organism>
<gene>
    <name evidence="1" type="ORF">A3843_03755</name>
</gene>
<evidence type="ECO:0000313" key="1">
    <source>
        <dbReference type="EMBL" id="OKL45446.1"/>
    </source>
</evidence>
<dbReference type="AlphaFoldDB" id="A0A1U7JL21"/>
<reference evidence="1 2" key="1">
    <citation type="submission" date="2016-03" db="EMBL/GenBank/DDBJ databases">
        <title>Genome sequence of Nesiotobacter sp. nov., a moderately halophilic alphaproteobacterium isolated from the Yellow Sea, China.</title>
        <authorList>
            <person name="Zhang G."/>
            <person name="Zhang R."/>
        </authorList>
    </citation>
    <scope>NUCLEOTIDE SEQUENCE [LARGE SCALE GENOMIC DNA]</scope>
    <source>
        <strain evidence="1 2">WB1-6</strain>
    </source>
</reference>
<comment type="caution">
    <text evidence="1">The sequence shown here is derived from an EMBL/GenBank/DDBJ whole genome shotgun (WGS) entry which is preliminary data.</text>
</comment>
<sequence length="95" mass="10576">MTTTTLPKTSYSPAQAREAGIKVTDYPYDNAPKGAVEATFIAAVWGRNTALRCLFETSDGVRFSVNTYQRREYKLDGIEVPMRNQATGNKLVLEL</sequence>
<proteinExistence type="predicted"/>
<accession>A0A1U7JL21</accession>
<keyword evidence="2" id="KW-1185">Reference proteome</keyword>
<dbReference type="STRING" id="197461.A3843_03755"/>
<protein>
    <submittedName>
        <fullName evidence="1">Uncharacterized protein</fullName>
    </submittedName>
</protein>
<evidence type="ECO:0000313" key="2">
    <source>
        <dbReference type="Proteomes" id="UP000185783"/>
    </source>
</evidence>
<dbReference type="Proteomes" id="UP000185783">
    <property type="component" value="Unassembled WGS sequence"/>
</dbReference>
<dbReference type="RefSeq" id="WP_028480058.1">
    <property type="nucleotide sequence ID" value="NZ_LVVZ01000005.1"/>
</dbReference>
<dbReference type="EMBL" id="LVVZ01000005">
    <property type="protein sequence ID" value="OKL45446.1"/>
    <property type="molecule type" value="Genomic_DNA"/>
</dbReference>